<reference evidence="2 3" key="1">
    <citation type="submission" date="2022-11" db="EMBL/GenBank/DDBJ databases">
        <title>Minimal conservation of predation-associated metabolite biosynthetic gene clusters underscores biosynthetic potential of Myxococcota including descriptions for ten novel species: Archangium lansinium sp. nov., Myxococcus landrumus sp. nov., Nannocystis bai.</title>
        <authorList>
            <person name="Ahearne A."/>
            <person name="Stevens C."/>
            <person name="Dowd S."/>
        </authorList>
    </citation>
    <scope>NUCLEOTIDE SEQUENCE [LARGE SCALE GENOMIC DNA]</scope>
    <source>
        <strain evidence="2 3">RJM3</strain>
    </source>
</reference>
<dbReference type="InterPro" id="IPR050508">
    <property type="entry name" value="Methyltransf_Superfamily"/>
</dbReference>
<dbReference type="GO" id="GO:0032259">
    <property type="term" value="P:methylation"/>
    <property type="evidence" value="ECO:0007669"/>
    <property type="project" value="UniProtKB-KW"/>
</dbReference>
<dbReference type="Pfam" id="PF13649">
    <property type="entry name" value="Methyltransf_25"/>
    <property type="match status" value="1"/>
</dbReference>
<dbReference type="Proteomes" id="UP001221411">
    <property type="component" value="Unassembled WGS sequence"/>
</dbReference>
<dbReference type="InterPro" id="IPR029063">
    <property type="entry name" value="SAM-dependent_MTases_sf"/>
</dbReference>
<evidence type="ECO:0000259" key="1">
    <source>
        <dbReference type="Pfam" id="PF13649"/>
    </source>
</evidence>
<accession>A0ABT5F596</accession>
<keyword evidence="3" id="KW-1185">Reference proteome</keyword>
<sequence length="340" mass="38866">MNLKRLKYMNNVAFLELNRFVRWVAHARPDLRIKFVLSSVIPWAIRKFQVIAELYPAVTIEVYDKALYPTQPVLEDDEFITVLRMQEKLIWHHEQELLTQHGLRPGLRVADICCGLGCFDIFIQRDFRPEYLVGVDHSRPLLRYARQVVSDYGLENIEYQYGDAAALLLADNSFDFVACRLSLQIFHQPEKILHELVRICRPGGRIYITNEMLSCVVGYPNEEVIQQGYKSFLQVSRQGGVDLDMGPKGRFLLQGAGLEDIKISQINISNTNSDPNELARVVELWIRVAWQFGAAAGVDPSHHADVEKGLRAHMETILSDRGYAVWPIIAASGRKPFRTS</sequence>
<dbReference type="InterPro" id="IPR041698">
    <property type="entry name" value="Methyltransf_25"/>
</dbReference>
<proteinExistence type="predicted"/>
<dbReference type="GO" id="GO:0008168">
    <property type="term" value="F:methyltransferase activity"/>
    <property type="evidence" value="ECO:0007669"/>
    <property type="project" value="UniProtKB-KW"/>
</dbReference>
<comment type="caution">
    <text evidence="2">The sequence shown here is derived from an EMBL/GenBank/DDBJ whole genome shotgun (WGS) entry which is preliminary data.</text>
</comment>
<organism evidence="2 3">
    <name type="scientific">Polyangium mundeleinium</name>
    <dbReference type="NCBI Taxonomy" id="2995306"/>
    <lineage>
        <taxon>Bacteria</taxon>
        <taxon>Pseudomonadati</taxon>
        <taxon>Myxococcota</taxon>
        <taxon>Polyangia</taxon>
        <taxon>Polyangiales</taxon>
        <taxon>Polyangiaceae</taxon>
        <taxon>Polyangium</taxon>
    </lineage>
</organism>
<dbReference type="EMBL" id="JAQNDO010000001">
    <property type="protein sequence ID" value="MDC0748270.1"/>
    <property type="molecule type" value="Genomic_DNA"/>
</dbReference>
<dbReference type="PANTHER" id="PTHR42912">
    <property type="entry name" value="METHYLTRANSFERASE"/>
    <property type="match status" value="1"/>
</dbReference>
<name>A0ABT5F596_9BACT</name>
<keyword evidence="2" id="KW-0808">Transferase</keyword>
<dbReference type="Gene3D" id="3.40.50.150">
    <property type="entry name" value="Vaccinia Virus protein VP39"/>
    <property type="match status" value="1"/>
</dbReference>
<dbReference type="SUPFAM" id="SSF53335">
    <property type="entry name" value="S-adenosyl-L-methionine-dependent methyltransferases"/>
    <property type="match status" value="1"/>
</dbReference>
<gene>
    <name evidence="2" type="ORF">POL67_43490</name>
</gene>
<feature type="domain" description="Methyltransferase" evidence="1">
    <location>
        <begin position="109"/>
        <end position="204"/>
    </location>
</feature>
<dbReference type="PANTHER" id="PTHR42912:SF93">
    <property type="entry name" value="N6-ADENOSINE-METHYLTRANSFERASE TMT1A"/>
    <property type="match status" value="1"/>
</dbReference>
<evidence type="ECO:0000313" key="3">
    <source>
        <dbReference type="Proteomes" id="UP001221411"/>
    </source>
</evidence>
<dbReference type="RefSeq" id="WP_271927133.1">
    <property type="nucleotide sequence ID" value="NZ_JAQNDO010000001.1"/>
</dbReference>
<protein>
    <submittedName>
        <fullName evidence="2">Methyltransferase domain-containing protein</fullName>
    </submittedName>
</protein>
<keyword evidence="2" id="KW-0489">Methyltransferase</keyword>
<evidence type="ECO:0000313" key="2">
    <source>
        <dbReference type="EMBL" id="MDC0748270.1"/>
    </source>
</evidence>
<dbReference type="CDD" id="cd02440">
    <property type="entry name" value="AdoMet_MTases"/>
    <property type="match status" value="1"/>
</dbReference>